<keyword evidence="5" id="KW-0058">Aromatic hydrocarbons catabolism</keyword>
<dbReference type="InterPro" id="IPR009057">
    <property type="entry name" value="Homeodomain-like_sf"/>
</dbReference>
<dbReference type="EMBL" id="UHJG01000001">
    <property type="protein sequence ID" value="SUP98934.1"/>
    <property type="molecule type" value="Genomic_DNA"/>
</dbReference>
<protein>
    <recommendedName>
        <fullName evidence="11">HTH-type transcriptional regulatory protein TyrR</fullName>
    </recommendedName>
</protein>
<feature type="domain" description="ACT" evidence="15">
    <location>
        <begin position="2"/>
        <end position="72"/>
    </location>
</feature>
<dbReference type="PANTHER" id="PTHR32071">
    <property type="entry name" value="TRANSCRIPTIONAL REGULATORY PROTEIN"/>
    <property type="match status" value="1"/>
</dbReference>
<evidence type="ECO:0000256" key="9">
    <source>
        <dbReference type="ARBA" id="ARBA00023159"/>
    </source>
</evidence>
<dbReference type="FunFam" id="3.30.70.260:FF:000013">
    <property type="entry name" value="TyrR family transcriptional regulator"/>
    <property type="match status" value="1"/>
</dbReference>
<dbReference type="PANTHER" id="PTHR32071:SF3">
    <property type="entry name" value="HTH-TYPE TRANSCRIPTIONAL REGULATORY PROTEIN TYRR"/>
    <property type="match status" value="1"/>
</dbReference>
<dbReference type="OrthoDB" id="9804019at2"/>
<dbReference type="Gene3D" id="1.10.8.60">
    <property type="match status" value="1"/>
</dbReference>
<reference evidence="16" key="1">
    <citation type="journal article" date="2015" name="Genome Announc.">
        <title>Complete Genome Sequence of Yersinia ruckeri Strain CSF007-82, Etiologic Agent of Red Mouth Disease in Salmonid Fish.</title>
        <authorList>
            <person name="Nelson M.C."/>
            <person name="LaPatra S.E."/>
            <person name="Welch T.J."/>
            <person name="Graf J."/>
        </authorList>
    </citation>
    <scope>NUCLEOTIDE SEQUENCE</scope>
    <source>
        <strain evidence="16">CSF007-82</strain>
    </source>
</reference>
<comment type="subcellular location">
    <subcellularLocation>
        <location evidence="1">Cytoplasm</location>
    </subcellularLocation>
</comment>
<dbReference type="Pfam" id="PF25601">
    <property type="entry name" value="AAA_lid_14"/>
    <property type="match status" value="1"/>
</dbReference>
<name>A0A0A5HBY8_YERRU</name>
<reference evidence="17 18" key="2">
    <citation type="submission" date="2018-06" db="EMBL/GenBank/DDBJ databases">
        <authorList>
            <consortium name="Pathogen Informatics"/>
            <person name="Doyle S."/>
        </authorList>
    </citation>
    <scope>NUCLEOTIDE SEQUENCE [LARGE SCALE GENOMIC DNA]</scope>
    <source>
        <strain evidence="17 18">NCTC10476</strain>
    </source>
</reference>
<dbReference type="Pfam" id="PF01842">
    <property type="entry name" value="ACT"/>
    <property type="match status" value="1"/>
</dbReference>
<evidence type="ECO:0000313" key="16">
    <source>
        <dbReference type="EMBL" id="CEK27612.1"/>
    </source>
</evidence>
<dbReference type="SUPFAM" id="SSF55021">
    <property type="entry name" value="ACT-like"/>
    <property type="match status" value="1"/>
</dbReference>
<dbReference type="InterPro" id="IPR045865">
    <property type="entry name" value="ACT-like_dom_sf"/>
</dbReference>
<dbReference type="InterPro" id="IPR002078">
    <property type="entry name" value="Sigma_54_int"/>
</dbReference>
<evidence type="ECO:0000259" key="15">
    <source>
        <dbReference type="PROSITE" id="PS51671"/>
    </source>
</evidence>
<evidence type="ECO:0000256" key="4">
    <source>
        <dbReference type="ARBA" id="ARBA00022741"/>
    </source>
</evidence>
<dbReference type="SUPFAM" id="SSF52540">
    <property type="entry name" value="P-loop containing nucleoside triphosphate hydrolases"/>
    <property type="match status" value="1"/>
</dbReference>
<evidence type="ECO:0000313" key="17">
    <source>
        <dbReference type="EMBL" id="SUP98934.1"/>
    </source>
</evidence>
<dbReference type="FunFam" id="3.40.50.300:FF:000006">
    <property type="entry name" value="DNA-binding transcriptional regulator NtrC"/>
    <property type="match status" value="1"/>
</dbReference>
<dbReference type="FunFam" id="1.10.10.60:FF:000112">
    <property type="entry name" value="TyrR family transcriptional regulator"/>
    <property type="match status" value="1"/>
</dbReference>
<keyword evidence="8 17" id="KW-0238">DNA-binding</keyword>
<dbReference type="SUPFAM" id="SSF55785">
    <property type="entry name" value="PYP-like sensor domain (PAS domain)"/>
    <property type="match status" value="1"/>
</dbReference>
<evidence type="ECO:0000256" key="10">
    <source>
        <dbReference type="ARBA" id="ARBA00023163"/>
    </source>
</evidence>
<dbReference type="RefSeq" id="WP_038251390.1">
    <property type="nucleotide sequence ID" value="NZ_CABIHR010000009.1"/>
</dbReference>
<dbReference type="PROSITE" id="PS50045">
    <property type="entry name" value="SIGMA54_INTERACT_4"/>
    <property type="match status" value="1"/>
</dbReference>
<dbReference type="NCBIfam" id="TIGR04381">
    <property type="entry name" value="HTH_TypR"/>
    <property type="match status" value="1"/>
</dbReference>
<dbReference type="InterPro" id="IPR025943">
    <property type="entry name" value="Sigma_54_int_dom_ATP-bd_2"/>
</dbReference>
<evidence type="ECO:0000256" key="7">
    <source>
        <dbReference type="ARBA" id="ARBA00023015"/>
    </source>
</evidence>
<dbReference type="GO" id="GO:0005737">
    <property type="term" value="C:cytoplasm"/>
    <property type="evidence" value="ECO:0007669"/>
    <property type="project" value="UniProtKB-SubCell"/>
</dbReference>
<dbReference type="SMART" id="SM00382">
    <property type="entry name" value="AAA"/>
    <property type="match status" value="1"/>
</dbReference>
<dbReference type="Gene3D" id="3.40.50.300">
    <property type="entry name" value="P-loop containing nucleotide triphosphate hydrolases"/>
    <property type="match status" value="1"/>
</dbReference>
<dbReference type="PROSITE" id="PS00676">
    <property type="entry name" value="SIGMA54_INTERACT_2"/>
    <property type="match status" value="1"/>
</dbReference>
<dbReference type="InterPro" id="IPR027417">
    <property type="entry name" value="P-loop_NTPase"/>
</dbReference>
<dbReference type="GO" id="GO:0005524">
    <property type="term" value="F:ATP binding"/>
    <property type="evidence" value="ECO:0007669"/>
    <property type="project" value="UniProtKB-KW"/>
</dbReference>
<evidence type="ECO:0000256" key="3">
    <source>
        <dbReference type="ARBA" id="ARBA00022491"/>
    </source>
</evidence>
<dbReference type="EMBL" id="LN681231">
    <property type="protein sequence ID" value="CEK27612.1"/>
    <property type="molecule type" value="Genomic_DNA"/>
</dbReference>
<accession>A0A0A5HBY8</accession>
<keyword evidence="10" id="KW-0804">Transcription</keyword>
<evidence type="ECO:0000313" key="18">
    <source>
        <dbReference type="Proteomes" id="UP000255169"/>
    </source>
</evidence>
<dbReference type="InterPro" id="IPR058031">
    <property type="entry name" value="AAA_lid_NorR"/>
</dbReference>
<sequence length="535" mass="60234">MRLEVFCEDRIGLTRELLDLLVLRGIDLRGIEIDPIGRIYLNFTHVDFTVFQALMAEIRRITGVIDVRTVSFMPSEREHRALRALLESMPEPVFSIDLKGNIELSNPSARQLFSLNEDKIRTKNLGTLIGGHHFGHGFENEKNLPRTERILIQSQDYLMEVTPVQLADENQQNQTVGAVVTLKSTARMGQQLQTLSVNDDSEFRQIVAVSSKMHQVLELARKVAMLDAPLLLIGDTGTGKDLLARACHLRSSRGKKPFLGLNCASLPDDVVESELFGYAPGAYPNAVEGKKGFFEQANGGSVLLDEIGEMSPRMQIKLLRFLNDGTFRRVGEEHEVHVDVRVICATQKNLIELVQRGEFREDLYYRLNVLTITLPPLRERPADIMPLVELFVARFSDEQGMPRPKLSPELNGFLTRYGWPGNVRQLKNAIYRALTQLEGGELRPQDIVLPEFEVEMSLGDEVLDGSLDDISKRFERSVLTRLYRNYPSTRKLAKRLGVSHTAIANKLREYGLSGNRRPAADESEESGKGESINNG</sequence>
<keyword evidence="2" id="KW-0963">Cytoplasm</keyword>
<dbReference type="SMART" id="SM00091">
    <property type="entry name" value="PAS"/>
    <property type="match status" value="1"/>
</dbReference>
<evidence type="ECO:0000256" key="5">
    <source>
        <dbReference type="ARBA" id="ARBA00022797"/>
    </source>
</evidence>
<dbReference type="InterPro" id="IPR000014">
    <property type="entry name" value="PAS"/>
</dbReference>
<dbReference type="GeneID" id="66879546"/>
<dbReference type="Gene3D" id="3.30.70.260">
    <property type="match status" value="1"/>
</dbReference>
<evidence type="ECO:0000259" key="13">
    <source>
        <dbReference type="PROSITE" id="PS50045"/>
    </source>
</evidence>
<dbReference type="GO" id="GO:0003677">
    <property type="term" value="F:DNA binding"/>
    <property type="evidence" value="ECO:0007669"/>
    <property type="project" value="UniProtKB-KW"/>
</dbReference>
<dbReference type="AlphaFoldDB" id="A0A0A5HBY8"/>
<dbReference type="InterPro" id="IPR013767">
    <property type="entry name" value="PAS_fold"/>
</dbReference>
<dbReference type="GO" id="GO:0006355">
    <property type="term" value="P:regulation of DNA-templated transcription"/>
    <property type="evidence" value="ECO:0007669"/>
    <property type="project" value="InterPro"/>
</dbReference>
<dbReference type="Pfam" id="PF18024">
    <property type="entry name" value="HTH_50"/>
    <property type="match status" value="1"/>
</dbReference>
<evidence type="ECO:0000256" key="6">
    <source>
        <dbReference type="ARBA" id="ARBA00022840"/>
    </source>
</evidence>
<feature type="domain" description="Sigma-54 factor interaction" evidence="13">
    <location>
        <begin position="206"/>
        <end position="435"/>
    </location>
</feature>
<evidence type="ECO:0000256" key="12">
    <source>
        <dbReference type="SAM" id="MobiDB-lite"/>
    </source>
</evidence>
<keyword evidence="9" id="KW-0010">Activator</keyword>
<keyword evidence="7" id="KW-0805">Transcription regulation</keyword>
<dbReference type="Gene3D" id="3.30.450.20">
    <property type="entry name" value="PAS domain"/>
    <property type="match status" value="1"/>
</dbReference>
<dbReference type="CDD" id="cd00009">
    <property type="entry name" value="AAA"/>
    <property type="match status" value="1"/>
</dbReference>
<keyword evidence="3" id="KW-0678">Repressor</keyword>
<dbReference type="InterPro" id="IPR003593">
    <property type="entry name" value="AAA+_ATPase"/>
</dbReference>
<evidence type="ECO:0000256" key="1">
    <source>
        <dbReference type="ARBA" id="ARBA00004496"/>
    </source>
</evidence>
<dbReference type="STRING" id="29486.UGYR_02050"/>
<dbReference type="NCBIfam" id="NF008085">
    <property type="entry name" value="PRK10820.1"/>
    <property type="match status" value="1"/>
</dbReference>
<evidence type="ECO:0000256" key="11">
    <source>
        <dbReference type="ARBA" id="ARBA00029500"/>
    </source>
</evidence>
<dbReference type="PROSITE" id="PS51671">
    <property type="entry name" value="ACT"/>
    <property type="match status" value="1"/>
</dbReference>
<dbReference type="Proteomes" id="UP000255169">
    <property type="component" value="Unassembled WGS sequence"/>
</dbReference>
<evidence type="ECO:0000256" key="2">
    <source>
        <dbReference type="ARBA" id="ARBA00022490"/>
    </source>
</evidence>
<dbReference type="InterPro" id="IPR035965">
    <property type="entry name" value="PAS-like_dom_sf"/>
</dbReference>
<proteinExistence type="predicted"/>
<dbReference type="InterPro" id="IPR025662">
    <property type="entry name" value="Sigma_54_int_dom_ATP-bd_1"/>
</dbReference>
<evidence type="ECO:0000259" key="14">
    <source>
        <dbReference type="PROSITE" id="PS50112"/>
    </source>
</evidence>
<keyword evidence="6" id="KW-0067">ATP-binding</keyword>
<dbReference type="InterPro" id="IPR025944">
    <property type="entry name" value="Sigma_54_int_dom_CS"/>
</dbReference>
<gene>
    <name evidence="17" type="primary">tyrR</name>
    <name evidence="16" type="ORF">CSF007_9295</name>
    <name evidence="17" type="ORF">NCTC10476_00289</name>
</gene>
<dbReference type="Pfam" id="PF00158">
    <property type="entry name" value="Sigma54_activat"/>
    <property type="match status" value="1"/>
</dbReference>
<dbReference type="InterPro" id="IPR030828">
    <property type="entry name" value="HTH_TyrR"/>
</dbReference>
<dbReference type="Pfam" id="PF00989">
    <property type="entry name" value="PAS"/>
    <property type="match status" value="1"/>
</dbReference>
<dbReference type="PROSITE" id="PS00688">
    <property type="entry name" value="SIGMA54_INTERACT_3"/>
    <property type="match status" value="1"/>
</dbReference>
<dbReference type="SUPFAM" id="SSF46689">
    <property type="entry name" value="Homeodomain-like"/>
    <property type="match status" value="1"/>
</dbReference>
<dbReference type="CDD" id="cd04877">
    <property type="entry name" value="ACT_TyrR"/>
    <property type="match status" value="1"/>
</dbReference>
<keyword evidence="18" id="KW-1185">Reference proteome</keyword>
<feature type="region of interest" description="Disordered" evidence="12">
    <location>
        <begin position="513"/>
        <end position="535"/>
    </location>
</feature>
<dbReference type="CDD" id="cd00130">
    <property type="entry name" value="PAS"/>
    <property type="match status" value="1"/>
</dbReference>
<keyword evidence="4" id="KW-0547">Nucleotide-binding</keyword>
<dbReference type="InterPro" id="IPR002912">
    <property type="entry name" value="ACT_dom"/>
</dbReference>
<evidence type="ECO:0000256" key="8">
    <source>
        <dbReference type="ARBA" id="ARBA00023125"/>
    </source>
</evidence>
<feature type="domain" description="PAS" evidence="14">
    <location>
        <begin position="78"/>
        <end position="125"/>
    </location>
</feature>
<organism evidence="16">
    <name type="scientific">Yersinia ruckeri</name>
    <dbReference type="NCBI Taxonomy" id="29486"/>
    <lineage>
        <taxon>Bacteria</taxon>
        <taxon>Pseudomonadati</taxon>
        <taxon>Pseudomonadota</taxon>
        <taxon>Gammaproteobacteria</taxon>
        <taxon>Enterobacterales</taxon>
        <taxon>Yersiniaceae</taxon>
        <taxon>Yersinia</taxon>
    </lineage>
</organism>
<dbReference type="PROSITE" id="PS00675">
    <property type="entry name" value="SIGMA54_INTERACT_1"/>
    <property type="match status" value="1"/>
</dbReference>
<dbReference type="Gene3D" id="1.10.10.60">
    <property type="entry name" value="Homeodomain-like"/>
    <property type="match status" value="1"/>
</dbReference>
<dbReference type="PROSITE" id="PS50112">
    <property type="entry name" value="PAS"/>
    <property type="match status" value="1"/>
</dbReference>